<dbReference type="RefSeq" id="WP_190454321.1">
    <property type="nucleotide sequence ID" value="NZ_JAMPLM010000001.1"/>
</dbReference>
<keyword evidence="1" id="KW-1133">Transmembrane helix</keyword>
<keyword evidence="1" id="KW-0472">Membrane</keyword>
<organism evidence="2 3">
    <name type="scientific">Stenomitos frigidus AS-A4</name>
    <dbReference type="NCBI Taxonomy" id="2933935"/>
    <lineage>
        <taxon>Bacteria</taxon>
        <taxon>Bacillati</taxon>
        <taxon>Cyanobacteriota</taxon>
        <taxon>Cyanophyceae</taxon>
        <taxon>Leptolyngbyales</taxon>
        <taxon>Leptolyngbyaceae</taxon>
        <taxon>Stenomitos</taxon>
    </lineage>
</organism>
<accession>A0ABV0KDH1</accession>
<feature type="transmembrane region" description="Helical" evidence="1">
    <location>
        <begin position="177"/>
        <end position="197"/>
    </location>
</feature>
<gene>
    <name evidence="2" type="ORF">NDI38_02460</name>
</gene>
<evidence type="ECO:0000256" key="1">
    <source>
        <dbReference type="SAM" id="Phobius"/>
    </source>
</evidence>
<keyword evidence="3" id="KW-1185">Reference proteome</keyword>
<proteinExistence type="predicted"/>
<feature type="transmembrane region" description="Helical" evidence="1">
    <location>
        <begin position="146"/>
        <end position="165"/>
    </location>
</feature>
<evidence type="ECO:0000313" key="3">
    <source>
        <dbReference type="Proteomes" id="UP001476950"/>
    </source>
</evidence>
<sequence length="311" mass="34100">MIQPDCLSTIKRLAKQGDRAALAQLISYAVAHKQIAATVAFDADRLHVGLEGASIPNQQIATTLIERELVSLRQAAITTVVINGTQTGASEPAWVHELQLEAPVPVVARPLRRSPYAAQRSRRQKPFTLTVNDVLTFLATFDPPKAVFVSLLALYGFFGASNYTVDGFLEGSDRIMMFLHGVNLIFHEAGHTILAIFGRFLHILGGSLMQVMVPAVIAGYFVVTRQMYASAIALCWTAQNLWDVSIYIKDAQARSLPLLGGEGVLHDWHFLLLDLHLLTQDQLMGGIAFFLGSLLYVAAIAGGFYYARMET</sequence>
<evidence type="ECO:0000313" key="2">
    <source>
        <dbReference type="EMBL" id="MEP1057281.1"/>
    </source>
</evidence>
<feature type="transmembrane region" description="Helical" evidence="1">
    <location>
        <begin position="203"/>
        <end position="223"/>
    </location>
</feature>
<feature type="transmembrane region" description="Helical" evidence="1">
    <location>
        <begin position="283"/>
        <end position="307"/>
    </location>
</feature>
<dbReference type="Proteomes" id="UP001476950">
    <property type="component" value="Unassembled WGS sequence"/>
</dbReference>
<name>A0ABV0KDH1_9CYAN</name>
<dbReference type="EMBL" id="JAMPLM010000001">
    <property type="protein sequence ID" value="MEP1057281.1"/>
    <property type="molecule type" value="Genomic_DNA"/>
</dbReference>
<keyword evidence="1" id="KW-0812">Transmembrane</keyword>
<protein>
    <recommendedName>
        <fullName evidence="4">Peptidase M50</fullName>
    </recommendedName>
</protein>
<evidence type="ECO:0008006" key="4">
    <source>
        <dbReference type="Google" id="ProtNLM"/>
    </source>
</evidence>
<reference evidence="2 3" key="1">
    <citation type="submission" date="2022-04" db="EMBL/GenBank/DDBJ databases">
        <title>Positive selection, recombination, and allopatry shape intraspecific diversity of widespread and dominant cyanobacteria.</title>
        <authorList>
            <person name="Wei J."/>
            <person name="Shu W."/>
            <person name="Hu C."/>
        </authorList>
    </citation>
    <scope>NUCLEOTIDE SEQUENCE [LARGE SCALE GENOMIC DNA]</scope>
    <source>
        <strain evidence="2 3">AS-A4</strain>
    </source>
</reference>
<comment type="caution">
    <text evidence="2">The sequence shown here is derived from an EMBL/GenBank/DDBJ whole genome shotgun (WGS) entry which is preliminary data.</text>
</comment>